<dbReference type="EMBL" id="VIIS01001714">
    <property type="protein sequence ID" value="KAF0293906.1"/>
    <property type="molecule type" value="Genomic_DNA"/>
</dbReference>
<sequence length="123" mass="14667">MHQPPNGTPQGMTNSADKQNKIKQLLEYIRVQFRRLRVYHERISECCASFEFTPVEGLIPYKDEPDSKLEDKKQSELCRQATEEYNEMKEHVQLRSRYLKEVIDQLRNIVWDVNTMLAMRHPT</sequence>
<keyword evidence="7" id="KW-0539">Nucleus</keyword>
<evidence type="ECO:0000256" key="4">
    <source>
        <dbReference type="ARBA" id="ARBA00023015"/>
    </source>
</evidence>
<dbReference type="InterPro" id="IPR021019">
    <property type="entry name" value="Mediator_Med30_met"/>
</dbReference>
<dbReference type="PANTHER" id="PTHR31705">
    <property type="entry name" value="MEDIATOR OF RNA POLYMERASE II TRANSCRIPTION SUBUNIT 30"/>
    <property type="match status" value="1"/>
</dbReference>
<name>A0A6A4VHI4_AMPAM</name>
<evidence type="ECO:0000256" key="1">
    <source>
        <dbReference type="ARBA" id="ARBA00004123"/>
    </source>
</evidence>
<dbReference type="OrthoDB" id="10067025at2759"/>
<keyword evidence="5" id="KW-0010">Activator</keyword>
<keyword evidence="6" id="KW-0804">Transcription</keyword>
<organism evidence="10 11">
    <name type="scientific">Amphibalanus amphitrite</name>
    <name type="common">Striped barnacle</name>
    <name type="synonym">Balanus amphitrite</name>
    <dbReference type="NCBI Taxonomy" id="1232801"/>
    <lineage>
        <taxon>Eukaryota</taxon>
        <taxon>Metazoa</taxon>
        <taxon>Ecdysozoa</taxon>
        <taxon>Arthropoda</taxon>
        <taxon>Crustacea</taxon>
        <taxon>Multicrustacea</taxon>
        <taxon>Cirripedia</taxon>
        <taxon>Thoracica</taxon>
        <taxon>Thoracicalcarea</taxon>
        <taxon>Balanomorpha</taxon>
        <taxon>Balanoidea</taxon>
        <taxon>Balanidae</taxon>
        <taxon>Amphibalaninae</taxon>
        <taxon>Amphibalanus</taxon>
    </lineage>
</organism>
<dbReference type="GO" id="GO:0045893">
    <property type="term" value="P:positive regulation of DNA-templated transcription"/>
    <property type="evidence" value="ECO:0007669"/>
    <property type="project" value="TreeGrafter"/>
</dbReference>
<dbReference type="GO" id="GO:0016592">
    <property type="term" value="C:mediator complex"/>
    <property type="evidence" value="ECO:0007669"/>
    <property type="project" value="TreeGrafter"/>
</dbReference>
<evidence type="ECO:0000313" key="11">
    <source>
        <dbReference type="Proteomes" id="UP000440578"/>
    </source>
</evidence>
<evidence type="ECO:0000256" key="3">
    <source>
        <dbReference type="ARBA" id="ARBA00019664"/>
    </source>
</evidence>
<protein>
    <recommendedName>
        <fullName evidence="3">Mediator of RNA polymerase II transcription subunit 30</fullName>
    </recommendedName>
    <alternativeName>
        <fullName evidence="9">Mediator complex subunit 30</fullName>
    </alternativeName>
</protein>
<comment type="subcellular location">
    <subcellularLocation>
        <location evidence="1">Nucleus</location>
    </subcellularLocation>
</comment>
<evidence type="ECO:0000256" key="9">
    <source>
        <dbReference type="ARBA" id="ARBA00031981"/>
    </source>
</evidence>
<dbReference type="GO" id="GO:0003712">
    <property type="term" value="F:transcription coregulator activity"/>
    <property type="evidence" value="ECO:0007669"/>
    <property type="project" value="TreeGrafter"/>
</dbReference>
<evidence type="ECO:0000256" key="8">
    <source>
        <dbReference type="ARBA" id="ARBA00025687"/>
    </source>
</evidence>
<accession>A0A6A4VHI4</accession>
<comment type="caution">
    <text evidence="10">The sequence shown here is derived from an EMBL/GenBank/DDBJ whole genome shotgun (WGS) entry which is preliminary data.</text>
</comment>
<dbReference type="Proteomes" id="UP000440578">
    <property type="component" value="Unassembled WGS sequence"/>
</dbReference>
<evidence type="ECO:0000256" key="6">
    <source>
        <dbReference type="ARBA" id="ARBA00023163"/>
    </source>
</evidence>
<keyword evidence="11" id="KW-1185">Reference proteome</keyword>
<gene>
    <name evidence="10" type="primary">med30_1</name>
    <name evidence="10" type="ORF">FJT64_008303</name>
</gene>
<dbReference type="Pfam" id="PF11315">
    <property type="entry name" value="Med30"/>
    <property type="match status" value="1"/>
</dbReference>
<dbReference type="AlphaFoldDB" id="A0A6A4VHI4"/>
<evidence type="ECO:0000256" key="2">
    <source>
        <dbReference type="ARBA" id="ARBA00010606"/>
    </source>
</evidence>
<dbReference type="EMBL" id="VIIS01001714">
    <property type="protein sequence ID" value="KAF0293907.1"/>
    <property type="molecule type" value="Genomic_DNA"/>
</dbReference>
<proteinExistence type="inferred from homology"/>
<comment type="function">
    <text evidence="8">Component of the Mediator complex, a coactivator involved in the regulated transcription of nearly all RNA polymerase II-dependent genes. Mediator functions as a bridge to convey information from gene-specific regulatory proteins to the basal RNA polymerase II transcription machinery. Mediator is recruited to promoters by direct interactions with regulatory proteins and serves as a scaffold for the assembly of a functional preinitiation complex with RNA polymerase II and the general transcription factors.</text>
</comment>
<keyword evidence="4" id="KW-0805">Transcription regulation</keyword>
<reference evidence="10 11" key="1">
    <citation type="submission" date="2019-07" db="EMBL/GenBank/DDBJ databases">
        <title>Draft genome assembly of a fouling barnacle, Amphibalanus amphitrite (Darwin, 1854): The first reference genome for Thecostraca.</title>
        <authorList>
            <person name="Kim W."/>
        </authorList>
    </citation>
    <scope>NUCLEOTIDE SEQUENCE [LARGE SCALE GENOMIC DNA]</scope>
    <source>
        <strain evidence="10">SNU_AA5</strain>
        <tissue evidence="10">Soma without cirri and trophi</tissue>
    </source>
</reference>
<comment type="similarity">
    <text evidence="2">Belongs to the Mediator complex subunit 30 family.</text>
</comment>
<dbReference type="PANTHER" id="PTHR31705:SF4">
    <property type="entry name" value="MEDIATOR OF RNA POLYMERASE II TRANSCRIPTION SUBUNIT 30"/>
    <property type="match status" value="1"/>
</dbReference>
<evidence type="ECO:0000256" key="5">
    <source>
        <dbReference type="ARBA" id="ARBA00023159"/>
    </source>
</evidence>
<evidence type="ECO:0000256" key="7">
    <source>
        <dbReference type="ARBA" id="ARBA00023242"/>
    </source>
</evidence>
<evidence type="ECO:0000313" key="10">
    <source>
        <dbReference type="EMBL" id="KAF0293906.1"/>
    </source>
</evidence>